<evidence type="ECO:0000313" key="3">
    <source>
        <dbReference type="Proteomes" id="UP001153737"/>
    </source>
</evidence>
<feature type="transmembrane region" description="Helical" evidence="1">
    <location>
        <begin position="6"/>
        <end position="26"/>
    </location>
</feature>
<reference evidence="2" key="1">
    <citation type="submission" date="2022-01" db="EMBL/GenBank/DDBJ databases">
        <authorList>
            <person name="King R."/>
        </authorList>
    </citation>
    <scope>NUCLEOTIDE SEQUENCE</scope>
</reference>
<dbReference type="Proteomes" id="UP001153737">
    <property type="component" value="Chromosome 1"/>
</dbReference>
<evidence type="ECO:0000313" key="2">
    <source>
        <dbReference type="EMBL" id="CAG9812814.1"/>
    </source>
</evidence>
<evidence type="ECO:0000256" key="1">
    <source>
        <dbReference type="SAM" id="Phobius"/>
    </source>
</evidence>
<dbReference type="AlphaFoldDB" id="A0A9N9WZU4"/>
<keyword evidence="3" id="KW-1185">Reference proteome</keyword>
<gene>
    <name evidence="2" type="ORF">PHAECO_LOCUS338</name>
</gene>
<accession>A0A9N9WZU4</accession>
<reference evidence="2" key="2">
    <citation type="submission" date="2022-10" db="EMBL/GenBank/DDBJ databases">
        <authorList>
            <consortium name="ENA_rothamsted_submissions"/>
            <consortium name="culmorum"/>
            <person name="King R."/>
        </authorList>
    </citation>
    <scope>NUCLEOTIDE SEQUENCE</scope>
</reference>
<keyword evidence="1" id="KW-1133">Transmembrane helix</keyword>
<protein>
    <submittedName>
        <fullName evidence="2">Uncharacterized protein</fullName>
    </submittedName>
</protein>
<keyword evidence="1" id="KW-0472">Membrane</keyword>
<dbReference type="OrthoDB" id="6768507at2759"/>
<proteinExistence type="predicted"/>
<organism evidence="2 3">
    <name type="scientific">Phaedon cochleariae</name>
    <name type="common">Mustard beetle</name>
    <dbReference type="NCBI Taxonomy" id="80249"/>
    <lineage>
        <taxon>Eukaryota</taxon>
        <taxon>Metazoa</taxon>
        <taxon>Ecdysozoa</taxon>
        <taxon>Arthropoda</taxon>
        <taxon>Hexapoda</taxon>
        <taxon>Insecta</taxon>
        <taxon>Pterygota</taxon>
        <taxon>Neoptera</taxon>
        <taxon>Endopterygota</taxon>
        <taxon>Coleoptera</taxon>
        <taxon>Polyphaga</taxon>
        <taxon>Cucujiformia</taxon>
        <taxon>Chrysomeloidea</taxon>
        <taxon>Chrysomelidae</taxon>
        <taxon>Chrysomelinae</taxon>
        <taxon>Chrysomelini</taxon>
        <taxon>Phaedon</taxon>
    </lineage>
</organism>
<dbReference type="EMBL" id="OU896707">
    <property type="protein sequence ID" value="CAG9812814.1"/>
    <property type="molecule type" value="Genomic_DNA"/>
</dbReference>
<keyword evidence="1" id="KW-0812">Transmembrane</keyword>
<name>A0A9N9WZU4_PHACE</name>
<sequence>MDADLLLLYYFGYVQSCLSYAIMCWGSCARADEGFRAQKRIIRIILFKSFTFSCTELSPELNLLTFPSLFILASMMQVKNNLSEYAVSRNNQYDLRVNMDMTLPKHRLTIKVANGPFLPN</sequence>